<dbReference type="RefSeq" id="WP_259525092.1">
    <property type="nucleotide sequence ID" value="NZ_JANLCK010000001.1"/>
</dbReference>
<sequence>MRFTTSGFSRKKLAVATATLAATALLLTGCAGGSGTAPSTDGAAAGGGGDTSVTFIPKSLGNKYFEASDKGAAEAADELGMTFKEEGPTATGSADQVPFIQTAIQTGQKSIAIAANDPTAVCNDLEQARSQGVKVVAYDTDTDCRDVFVNQATVDGIAEGLVKLTADHLGEEGGTIAILSGGANAANLNAWVDAIQALIKKDHPNITVAKVAYGDDVDEKAYQEAQGLMQSIPDLKAIIAPDTVSVKEAAHYLADTPEYQGKVWVTGLGLPSEMAEYVESGIVEEFGLWNPEDLGYLASYAADALIAGTITGEEGDTFEAGKLGEYTVGEGGEIVLGPMFVFNKENVGDFSF</sequence>
<feature type="domain" description="Periplasmic binding protein" evidence="3">
    <location>
        <begin position="54"/>
        <end position="308"/>
    </location>
</feature>
<gene>
    <name evidence="4" type="ORF">N1028_02010</name>
</gene>
<evidence type="ECO:0000313" key="4">
    <source>
        <dbReference type="EMBL" id="MCS5724664.1"/>
    </source>
</evidence>
<feature type="chain" id="PRO_5041357552" evidence="2">
    <location>
        <begin position="34"/>
        <end position="352"/>
    </location>
</feature>
<feature type="signal peptide" evidence="2">
    <location>
        <begin position="1"/>
        <end position="33"/>
    </location>
</feature>
<comment type="subcellular location">
    <subcellularLocation>
        <location evidence="1">Cell envelope</location>
    </subcellularLocation>
</comment>
<organism evidence="4 5">
    <name type="scientific">Herbiconiux oxytropis</name>
    <dbReference type="NCBI Taxonomy" id="2970915"/>
    <lineage>
        <taxon>Bacteria</taxon>
        <taxon>Bacillati</taxon>
        <taxon>Actinomycetota</taxon>
        <taxon>Actinomycetes</taxon>
        <taxon>Micrococcales</taxon>
        <taxon>Microbacteriaceae</taxon>
        <taxon>Herbiconiux</taxon>
    </lineage>
</organism>
<dbReference type="PANTHER" id="PTHR30036:SF8">
    <property type="entry name" value="ABC-TYPE SUGAR TRANSPORT SYSTEM PERIPLASMIC COMPONENT-LIKE PROTEIN"/>
    <property type="match status" value="1"/>
</dbReference>
<proteinExistence type="predicted"/>
<dbReference type="CDD" id="cd20000">
    <property type="entry name" value="PBP1_ABC_rhamnose"/>
    <property type="match status" value="1"/>
</dbReference>
<keyword evidence="5" id="KW-1185">Reference proteome</keyword>
<dbReference type="InterPro" id="IPR050555">
    <property type="entry name" value="Bact_Solute-Bind_Prot2"/>
</dbReference>
<evidence type="ECO:0000256" key="1">
    <source>
        <dbReference type="ARBA" id="ARBA00004196"/>
    </source>
</evidence>
<keyword evidence="2" id="KW-0732">Signal</keyword>
<dbReference type="InterPro" id="IPR025997">
    <property type="entry name" value="SBP_2_dom"/>
</dbReference>
<accession>A0AA41XEC8</accession>
<dbReference type="AlphaFoldDB" id="A0AA41XEC8"/>
<comment type="caution">
    <text evidence="4">The sequence shown here is derived from an EMBL/GenBank/DDBJ whole genome shotgun (WGS) entry which is preliminary data.</text>
</comment>
<dbReference type="InterPro" id="IPR028082">
    <property type="entry name" value="Peripla_BP_I"/>
</dbReference>
<evidence type="ECO:0000256" key="2">
    <source>
        <dbReference type="SAM" id="SignalP"/>
    </source>
</evidence>
<dbReference type="PROSITE" id="PS51257">
    <property type="entry name" value="PROKAR_LIPOPROTEIN"/>
    <property type="match status" value="1"/>
</dbReference>
<dbReference type="GO" id="GO:0030288">
    <property type="term" value="C:outer membrane-bounded periplasmic space"/>
    <property type="evidence" value="ECO:0007669"/>
    <property type="project" value="TreeGrafter"/>
</dbReference>
<evidence type="ECO:0000313" key="5">
    <source>
        <dbReference type="Proteomes" id="UP001165587"/>
    </source>
</evidence>
<dbReference type="SUPFAM" id="SSF53822">
    <property type="entry name" value="Periplasmic binding protein-like I"/>
    <property type="match status" value="1"/>
</dbReference>
<protein>
    <submittedName>
        <fullName evidence="4">Rhamnose ABC transporter substrate-binding protein</fullName>
    </submittedName>
</protein>
<dbReference type="EMBL" id="JANLCK010000001">
    <property type="protein sequence ID" value="MCS5724664.1"/>
    <property type="molecule type" value="Genomic_DNA"/>
</dbReference>
<dbReference type="Pfam" id="PF13407">
    <property type="entry name" value="Peripla_BP_4"/>
    <property type="match status" value="1"/>
</dbReference>
<dbReference type="PANTHER" id="PTHR30036">
    <property type="entry name" value="D-XYLOSE-BINDING PERIPLASMIC PROTEIN"/>
    <property type="match status" value="1"/>
</dbReference>
<dbReference type="Gene3D" id="3.40.50.2300">
    <property type="match status" value="2"/>
</dbReference>
<name>A0AA41XEC8_9MICO</name>
<reference evidence="4" key="1">
    <citation type="submission" date="2022-08" db="EMBL/GenBank/DDBJ databases">
        <authorList>
            <person name="Deng Y."/>
            <person name="Han X.-F."/>
            <person name="Zhang Y.-Q."/>
        </authorList>
    </citation>
    <scope>NUCLEOTIDE SEQUENCE</scope>
    <source>
        <strain evidence="4">CPCC 203407</strain>
    </source>
</reference>
<dbReference type="GO" id="GO:0030246">
    <property type="term" value="F:carbohydrate binding"/>
    <property type="evidence" value="ECO:0007669"/>
    <property type="project" value="TreeGrafter"/>
</dbReference>
<dbReference type="Proteomes" id="UP001165587">
    <property type="component" value="Unassembled WGS sequence"/>
</dbReference>
<evidence type="ECO:0000259" key="3">
    <source>
        <dbReference type="Pfam" id="PF13407"/>
    </source>
</evidence>